<evidence type="ECO:0000313" key="3">
    <source>
        <dbReference type="EMBL" id="CRH02840.1"/>
    </source>
</evidence>
<reference evidence="3 4" key="1">
    <citation type="submission" date="2015-04" db="EMBL/GenBank/DDBJ databases">
        <authorList>
            <consortium name="Pathogen Informatics"/>
        </authorList>
    </citation>
    <scope>NUCLEOTIDE SEQUENCE [LARGE SCALE GENOMIC DNA]</scope>
    <source>
        <strain evidence="3 4">SGS1</strain>
    </source>
</reference>
<feature type="domain" description="DUF7641" evidence="2">
    <location>
        <begin position="11"/>
        <end position="135"/>
    </location>
</feature>
<feature type="transmembrane region" description="Helical" evidence="1">
    <location>
        <begin position="24"/>
        <end position="44"/>
    </location>
</feature>
<feature type="transmembrane region" description="Helical" evidence="1">
    <location>
        <begin position="109"/>
        <end position="129"/>
    </location>
</feature>
<dbReference type="OMA" id="YNWMLLV"/>
<dbReference type="KEGG" id="prel:PRELSG_1457400"/>
<organism evidence="3 4">
    <name type="scientific">Plasmodium relictum</name>
    <dbReference type="NCBI Taxonomy" id="85471"/>
    <lineage>
        <taxon>Eukaryota</taxon>
        <taxon>Sar</taxon>
        <taxon>Alveolata</taxon>
        <taxon>Apicomplexa</taxon>
        <taxon>Aconoidasida</taxon>
        <taxon>Haemosporida</taxon>
        <taxon>Plasmodiidae</taxon>
        <taxon>Plasmodium</taxon>
        <taxon>Plasmodium (Haemamoeba)</taxon>
    </lineage>
</organism>
<evidence type="ECO:0000313" key="4">
    <source>
        <dbReference type="Proteomes" id="UP000220158"/>
    </source>
</evidence>
<dbReference type="AlphaFoldDB" id="A0A1J1HD09"/>
<keyword evidence="1" id="KW-0812">Transmembrane</keyword>
<dbReference type="VEuPathDB" id="PlasmoDB:PRELSG_1457400"/>
<proteinExistence type="predicted"/>
<evidence type="ECO:0000259" key="2">
    <source>
        <dbReference type="Pfam" id="PF24648"/>
    </source>
</evidence>
<name>A0A1J1HD09_PLARL</name>
<gene>
    <name evidence="3" type="ORF">PRELSG_1457400</name>
</gene>
<dbReference type="Proteomes" id="UP000220158">
    <property type="component" value="Chromosome 14"/>
</dbReference>
<evidence type="ECO:0000256" key="1">
    <source>
        <dbReference type="SAM" id="Phobius"/>
    </source>
</evidence>
<dbReference type="EMBL" id="LN835309">
    <property type="protein sequence ID" value="CRH02840.1"/>
    <property type="molecule type" value="Genomic_DNA"/>
</dbReference>
<dbReference type="InterPro" id="IPR056058">
    <property type="entry name" value="DUF7641"/>
</dbReference>
<keyword evidence="4" id="KW-1185">Reference proteome</keyword>
<feature type="transmembrane region" description="Helical" evidence="1">
    <location>
        <begin position="50"/>
        <end position="70"/>
    </location>
</feature>
<sequence>MGQLHDKLERYEPDEQTKNLCTNYIYFLFFYNSYVLILFIYTFFTNSISSFGWLFFMNLYFCVFPVFSFLRNSYVPTFLRFYNWMLLVSCIISIFILVEGIFLYKKLDLYLMIIYSFLTTFNLILCWNVTQKIFEGRKTVDDILETLKSKDISKNKSTDSSIKKEENQKKFIGKGKTIKDSNYVKV</sequence>
<feature type="transmembrane region" description="Helical" evidence="1">
    <location>
        <begin position="82"/>
        <end position="103"/>
    </location>
</feature>
<keyword evidence="1" id="KW-1133">Transmembrane helix</keyword>
<accession>A0A1J1HD09</accession>
<dbReference type="RefSeq" id="XP_028535360.1">
    <property type="nucleotide sequence ID" value="XM_028679671.1"/>
</dbReference>
<dbReference type="GeneID" id="39739006"/>
<protein>
    <recommendedName>
        <fullName evidence="2">DUF7641 domain-containing protein</fullName>
    </recommendedName>
</protein>
<keyword evidence="1" id="KW-0472">Membrane</keyword>
<dbReference type="OrthoDB" id="372136at2759"/>
<dbReference type="Pfam" id="PF24648">
    <property type="entry name" value="DUF7641"/>
    <property type="match status" value="1"/>
</dbReference>